<name>A0A9D1TG08_9FIRM</name>
<feature type="binding site" evidence="3">
    <location>
        <position position="153"/>
    </location>
    <ligand>
        <name>a divalent metal cation</name>
        <dbReference type="ChEBI" id="CHEBI:60240"/>
        <label>2</label>
    </ligand>
</feature>
<dbReference type="NCBIfam" id="TIGR00010">
    <property type="entry name" value="YchF/TatD family DNA exonuclease"/>
    <property type="match status" value="1"/>
</dbReference>
<dbReference type="Proteomes" id="UP000886814">
    <property type="component" value="Unassembled WGS sequence"/>
</dbReference>
<keyword evidence="2 4" id="KW-0378">Hydrolase</keyword>
<comment type="caution">
    <text evidence="4">The sequence shown here is derived from an EMBL/GenBank/DDBJ whole genome shotgun (WGS) entry which is preliminary data.</text>
</comment>
<feature type="binding site" evidence="3">
    <location>
        <position position="203"/>
    </location>
    <ligand>
        <name>a divalent metal cation</name>
        <dbReference type="ChEBI" id="CHEBI:60240"/>
        <label>1</label>
    </ligand>
</feature>
<feature type="binding site" evidence="3">
    <location>
        <position position="6"/>
    </location>
    <ligand>
        <name>a divalent metal cation</name>
        <dbReference type="ChEBI" id="CHEBI:60240"/>
        <label>1</label>
    </ligand>
</feature>
<dbReference type="Gene3D" id="3.20.20.140">
    <property type="entry name" value="Metal-dependent hydrolases"/>
    <property type="match status" value="1"/>
</dbReference>
<dbReference type="GO" id="GO:0016788">
    <property type="term" value="F:hydrolase activity, acting on ester bonds"/>
    <property type="evidence" value="ECO:0007669"/>
    <property type="project" value="InterPro"/>
</dbReference>
<dbReference type="CDD" id="cd01310">
    <property type="entry name" value="TatD_DNAse"/>
    <property type="match status" value="1"/>
</dbReference>
<evidence type="ECO:0000256" key="2">
    <source>
        <dbReference type="ARBA" id="ARBA00022801"/>
    </source>
</evidence>
<dbReference type="InterPro" id="IPR032466">
    <property type="entry name" value="Metal_Hydrolase"/>
</dbReference>
<accession>A0A9D1TG08</accession>
<sequence>MIFETHAHYDDEAFDKDREKLLETMHSHGIEKIINVGASLKGVRDTVALTEKYPFVYGAVGIHPDEVGNLTEEDMKELRSYCDREKIAAIGEIGLDYYWDKENHEIQKKWFVRQMDLAKETGLPIIVHSRDAARDTLDIMKAERADNLRGVIHCYSYSKEHAREYMNMGYYLGVGGVVTFKNGKRLKEVVEYAPLDYLLLETDAPYLAPEPYRGKRNCSLYLTYVAQTIAQIKGVSYETVVETTRKNAEKLFKI</sequence>
<reference evidence="4" key="2">
    <citation type="submission" date="2021-04" db="EMBL/GenBank/DDBJ databases">
        <authorList>
            <person name="Gilroy R."/>
        </authorList>
    </citation>
    <scope>NUCLEOTIDE SEQUENCE</scope>
    <source>
        <strain evidence="4">CHK195-9823</strain>
    </source>
</reference>
<evidence type="ECO:0000313" key="5">
    <source>
        <dbReference type="Proteomes" id="UP000886814"/>
    </source>
</evidence>
<dbReference type="AlphaFoldDB" id="A0A9D1TG08"/>
<dbReference type="GO" id="GO:0046872">
    <property type="term" value="F:metal ion binding"/>
    <property type="evidence" value="ECO:0007669"/>
    <property type="project" value="UniProtKB-KW"/>
</dbReference>
<feature type="binding site" evidence="3">
    <location>
        <position position="92"/>
    </location>
    <ligand>
        <name>a divalent metal cation</name>
        <dbReference type="ChEBI" id="CHEBI:60240"/>
        <label>1</label>
    </ligand>
</feature>
<proteinExistence type="predicted"/>
<organism evidence="4 5">
    <name type="scientific">Candidatus Blautia stercorigallinarum</name>
    <dbReference type="NCBI Taxonomy" id="2838501"/>
    <lineage>
        <taxon>Bacteria</taxon>
        <taxon>Bacillati</taxon>
        <taxon>Bacillota</taxon>
        <taxon>Clostridia</taxon>
        <taxon>Lachnospirales</taxon>
        <taxon>Lachnospiraceae</taxon>
        <taxon>Blautia</taxon>
    </lineage>
</organism>
<dbReference type="GO" id="GO:0004536">
    <property type="term" value="F:DNA nuclease activity"/>
    <property type="evidence" value="ECO:0007669"/>
    <property type="project" value="InterPro"/>
</dbReference>
<dbReference type="EMBL" id="DXIQ01000071">
    <property type="protein sequence ID" value="HIV39510.1"/>
    <property type="molecule type" value="Genomic_DNA"/>
</dbReference>
<reference evidence="4" key="1">
    <citation type="journal article" date="2021" name="PeerJ">
        <title>Extensive microbial diversity within the chicken gut microbiome revealed by metagenomics and culture.</title>
        <authorList>
            <person name="Gilroy R."/>
            <person name="Ravi A."/>
            <person name="Getino M."/>
            <person name="Pursley I."/>
            <person name="Horton D.L."/>
            <person name="Alikhan N.F."/>
            <person name="Baker D."/>
            <person name="Gharbi K."/>
            <person name="Hall N."/>
            <person name="Watson M."/>
            <person name="Adriaenssens E.M."/>
            <person name="Foster-Nyarko E."/>
            <person name="Jarju S."/>
            <person name="Secka A."/>
            <person name="Antonio M."/>
            <person name="Oren A."/>
            <person name="Chaudhuri R.R."/>
            <person name="La Ragione R."/>
            <person name="Hildebrand F."/>
            <person name="Pallen M.J."/>
        </authorList>
    </citation>
    <scope>NUCLEOTIDE SEQUENCE</scope>
    <source>
        <strain evidence="4">CHK195-9823</strain>
    </source>
</reference>
<evidence type="ECO:0000313" key="4">
    <source>
        <dbReference type="EMBL" id="HIV39510.1"/>
    </source>
</evidence>
<dbReference type="PANTHER" id="PTHR46124">
    <property type="entry name" value="D-AMINOACYL-TRNA DEACYLASE"/>
    <property type="match status" value="1"/>
</dbReference>
<gene>
    <name evidence="4" type="ORF">H9747_11045</name>
</gene>
<keyword evidence="1 3" id="KW-0479">Metal-binding</keyword>
<dbReference type="InterPro" id="IPR015991">
    <property type="entry name" value="TatD/YcfH-like"/>
</dbReference>
<dbReference type="InterPro" id="IPR001130">
    <property type="entry name" value="TatD-like"/>
</dbReference>
<dbReference type="PANTHER" id="PTHR46124:SF2">
    <property type="entry name" value="D-AMINOACYL-TRNA DEACYLASE"/>
    <property type="match status" value="1"/>
</dbReference>
<feature type="binding site" evidence="3">
    <location>
        <position position="8"/>
    </location>
    <ligand>
        <name>a divalent metal cation</name>
        <dbReference type="ChEBI" id="CHEBI:60240"/>
        <label>1</label>
    </ligand>
</feature>
<evidence type="ECO:0000256" key="3">
    <source>
        <dbReference type="PIRSR" id="PIRSR005902-1"/>
    </source>
</evidence>
<protein>
    <submittedName>
        <fullName evidence="4">TatD family hydrolase</fullName>
    </submittedName>
</protein>
<feature type="binding site" evidence="3">
    <location>
        <position position="128"/>
    </location>
    <ligand>
        <name>a divalent metal cation</name>
        <dbReference type="ChEBI" id="CHEBI:60240"/>
        <label>2</label>
    </ligand>
</feature>
<dbReference type="PIRSF" id="PIRSF005902">
    <property type="entry name" value="DNase_TatD"/>
    <property type="match status" value="1"/>
</dbReference>
<dbReference type="SUPFAM" id="SSF51556">
    <property type="entry name" value="Metallo-dependent hydrolases"/>
    <property type="match status" value="1"/>
</dbReference>
<dbReference type="FunFam" id="3.20.20.140:FF:000005">
    <property type="entry name" value="TatD family hydrolase"/>
    <property type="match status" value="1"/>
</dbReference>
<evidence type="ECO:0000256" key="1">
    <source>
        <dbReference type="ARBA" id="ARBA00022723"/>
    </source>
</evidence>
<dbReference type="Pfam" id="PF01026">
    <property type="entry name" value="TatD_DNase"/>
    <property type="match status" value="1"/>
</dbReference>